<dbReference type="InterPro" id="IPR001972">
    <property type="entry name" value="Stomatin_HflK_fam"/>
</dbReference>
<comment type="similarity">
    <text evidence="1">Belongs to the band 7/mec-2 family.</text>
</comment>
<reference evidence="3 4" key="1">
    <citation type="submission" date="2020-06" db="EMBL/GenBank/DDBJ databases">
        <title>Actinomadura xiongansis sp. nov., isolated from soil of Baiyangdian.</title>
        <authorList>
            <person name="Zhang X."/>
        </authorList>
    </citation>
    <scope>NUCLEOTIDE SEQUENCE [LARGE SCALE GENOMIC DNA]</scope>
    <source>
        <strain evidence="3 4">HBUM206468</strain>
    </source>
</reference>
<dbReference type="InterPro" id="IPR043202">
    <property type="entry name" value="Band-7_stomatin-like"/>
</dbReference>
<sequence>MAHVTVMEWQRVLLFVDGRLDRVLEPGRHRYRAKRSELVTVEMRPRLLNVNGQEVITQDGITVRVSVVVSWVVADPVVFTTGAESTQLVLYAAVQEAMRDSVSTATLEDLLTERVRLSSGLVEVLAERAAPLGISVTEARARDLMLPGELRRAAQETLLAREHGRAELERARGEAAALRSLANTARLLEEHPALLHLRTLQVAGGPGTRVVLDSRSLSTPDRPTRPDTE</sequence>
<dbReference type="Gene3D" id="3.30.479.30">
    <property type="entry name" value="Band 7 domain"/>
    <property type="match status" value="1"/>
</dbReference>
<dbReference type="PANTHER" id="PTHR10264:SF83">
    <property type="entry name" value="BLL5629 PROTEIN"/>
    <property type="match status" value="1"/>
</dbReference>
<accession>A0ABR7LSB7</accession>
<evidence type="ECO:0000313" key="4">
    <source>
        <dbReference type="Proteomes" id="UP000805614"/>
    </source>
</evidence>
<keyword evidence="4" id="KW-1185">Reference proteome</keyword>
<feature type="domain" description="Band 7" evidence="2">
    <location>
        <begin position="1"/>
        <end position="158"/>
    </location>
</feature>
<name>A0ABR7LSB7_9ACTN</name>
<dbReference type="Proteomes" id="UP000805614">
    <property type="component" value="Unassembled WGS sequence"/>
</dbReference>
<evidence type="ECO:0000313" key="3">
    <source>
        <dbReference type="EMBL" id="MBC6467737.1"/>
    </source>
</evidence>
<organism evidence="3 4">
    <name type="scientific">Actinomadura alba</name>
    <dbReference type="NCBI Taxonomy" id="406431"/>
    <lineage>
        <taxon>Bacteria</taxon>
        <taxon>Bacillati</taxon>
        <taxon>Actinomycetota</taxon>
        <taxon>Actinomycetes</taxon>
        <taxon>Streptosporangiales</taxon>
        <taxon>Thermomonosporaceae</taxon>
        <taxon>Actinomadura</taxon>
    </lineage>
</organism>
<evidence type="ECO:0000256" key="1">
    <source>
        <dbReference type="ARBA" id="ARBA00008164"/>
    </source>
</evidence>
<dbReference type="SUPFAM" id="SSF117892">
    <property type="entry name" value="Band 7/SPFH domain"/>
    <property type="match status" value="1"/>
</dbReference>
<dbReference type="EMBL" id="JABVEC010000014">
    <property type="protein sequence ID" value="MBC6467737.1"/>
    <property type="molecule type" value="Genomic_DNA"/>
</dbReference>
<dbReference type="RefSeq" id="WP_187244740.1">
    <property type="nucleotide sequence ID" value="NZ_BAAAOK010000010.1"/>
</dbReference>
<comment type="caution">
    <text evidence="3">The sequence shown here is derived from an EMBL/GenBank/DDBJ whole genome shotgun (WGS) entry which is preliminary data.</text>
</comment>
<dbReference type="SMART" id="SM00244">
    <property type="entry name" value="PHB"/>
    <property type="match status" value="1"/>
</dbReference>
<dbReference type="Pfam" id="PF01145">
    <property type="entry name" value="Band_7"/>
    <property type="match status" value="1"/>
</dbReference>
<proteinExistence type="inferred from homology"/>
<dbReference type="PRINTS" id="PR00721">
    <property type="entry name" value="STOMATIN"/>
</dbReference>
<dbReference type="PANTHER" id="PTHR10264">
    <property type="entry name" value="BAND 7 PROTEIN-RELATED"/>
    <property type="match status" value="1"/>
</dbReference>
<gene>
    <name evidence="3" type="ORF">HKK74_19880</name>
</gene>
<dbReference type="InterPro" id="IPR036013">
    <property type="entry name" value="Band_7/SPFH_dom_sf"/>
</dbReference>
<dbReference type="CDD" id="cd13438">
    <property type="entry name" value="SPFH_eoslipins_u2"/>
    <property type="match status" value="1"/>
</dbReference>
<dbReference type="InterPro" id="IPR001107">
    <property type="entry name" value="Band_7"/>
</dbReference>
<evidence type="ECO:0000259" key="2">
    <source>
        <dbReference type="SMART" id="SM00244"/>
    </source>
</evidence>
<protein>
    <submittedName>
        <fullName evidence="3">Slipin family protein</fullName>
    </submittedName>
</protein>